<dbReference type="Proteomes" id="UP000837857">
    <property type="component" value="Chromosome 19"/>
</dbReference>
<gene>
    <name evidence="1" type="ORF">IPOD504_LOCUS6625</name>
</gene>
<proteinExistence type="predicted"/>
<accession>A0ABN8I8N8</accession>
<reference evidence="1" key="1">
    <citation type="submission" date="2022-03" db="EMBL/GenBank/DDBJ databases">
        <authorList>
            <person name="Martin H S."/>
        </authorList>
    </citation>
    <scope>NUCLEOTIDE SEQUENCE</scope>
</reference>
<organism evidence="1 2">
    <name type="scientific">Iphiclides podalirius</name>
    <name type="common">scarce swallowtail</name>
    <dbReference type="NCBI Taxonomy" id="110791"/>
    <lineage>
        <taxon>Eukaryota</taxon>
        <taxon>Metazoa</taxon>
        <taxon>Ecdysozoa</taxon>
        <taxon>Arthropoda</taxon>
        <taxon>Hexapoda</taxon>
        <taxon>Insecta</taxon>
        <taxon>Pterygota</taxon>
        <taxon>Neoptera</taxon>
        <taxon>Endopterygota</taxon>
        <taxon>Lepidoptera</taxon>
        <taxon>Glossata</taxon>
        <taxon>Ditrysia</taxon>
        <taxon>Papilionoidea</taxon>
        <taxon>Papilionidae</taxon>
        <taxon>Papilioninae</taxon>
        <taxon>Iphiclides</taxon>
    </lineage>
</organism>
<name>A0ABN8I8N8_9NEOP</name>
<evidence type="ECO:0000313" key="1">
    <source>
        <dbReference type="EMBL" id="CAH2049129.1"/>
    </source>
</evidence>
<dbReference type="Pfam" id="PF07841">
    <property type="entry name" value="DM4_12"/>
    <property type="match status" value="1"/>
</dbReference>
<keyword evidence="2" id="KW-1185">Reference proteome</keyword>
<dbReference type="PANTHER" id="PTHR21398">
    <property type="entry name" value="AGAP007094-PA"/>
    <property type="match status" value="1"/>
</dbReference>
<sequence length="225" mass="25526">MEVFCVTYPALTTIGDIFLWGNTAALAFELPQDPYSPFDHRADPLHRRVDTKTIYYTDYDGRVIHKTPYKRKPIVNPAFAKRSVPSSRRCEDDIGNKVDRGRMHASQHKRDYLKGQQLAARAVEFHRSGRGALYQKMETMLQGLGVDGRQCVLKSLCMVAQSQNHPQGDFLQEILRAVLTLPQSADVEDYMEEYDAASKATEPCETLYPDCNEPLANVDSPTFSY</sequence>
<dbReference type="InterPro" id="IPR006631">
    <property type="entry name" value="DM4_12"/>
</dbReference>
<dbReference type="PANTHER" id="PTHR21398:SF1">
    <property type="entry name" value="FI03705P"/>
    <property type="match status" value="1"/>
</dbReference>
<evidence type="ECO:0000313" key="2">
    <source>
        <dbReference type="Proteomes" id="UP000837857"/>
    </source>
</evidence>
<dbReference type="SMART" id="SM00718">
    <property type="entry name" value="DM4_12"/>
    <property type="match status" value="1"/>
</dbReference>
<feature type="non-terminal residue" evidence="1">
    <location>
        <position position="1"/>
    </location>
</feature>
<protein>
    <submittedName>
        <fullName evidence="1">Uncharacterized protein</fullName>
    </submittedName>
</protein>
<dbReference type="EMBL" id="OW152831">
    <property type="protein sequence ID" value="CAH2049129.1"/>
    <property type="molecule type" value="Genomic_DNA"/>
</dbReference>